<dbReference type="Gene3D" id="2.40.340.10">
    <property type="entry name" value="MoeA, C-terminal, domain IV"/>
    <property type="match status" value="1"/>
</dbReference>
<dbReference type="AlphaFoldDB" id="K4LQM6"/>
<evidence type="ECO:0000256" key="8">
    <source>
        <dbReference type="ARBA" id="ARBA00022679"/>
    </source>
</evidence>
<dbReference type="RefSeq" id="WP_015049319.1">
    <property type="nucleotide sequence ID" value="NC_018870.1"/>
</dbReference>
<dbReference type="eggNOG" id="COG0303">
    <property type="taxonomic scope" value="Bacteria"/>
</dbReference>
<dbReference type="SMART" id="SM00852">
    <property type="entry name" value="MoCF_biosynth"/>
    <property type="match status" value="1"/>
</dbReference>
<dbReference type="GO" id="GO:0046872">
    <property type="term" value="F:metal ion binding"/>
    <property type="evidence" value="ECO:0007669"/>
    <property type="project" value="UniProtKB-UniRule"/>
</dbReference>
<dbReference type="FunFam" id="2.170.190.11:FF:000001">
    <property type="entry name" value="Molybdopterin molybdenumtransferase"/>
    <property type="match status" value="1"/>
</dbReference>
<keyword evidence="9 13" id="KW-0479">Metal-binding</keyword>
<keyword evidence="10 13" id="KW-0460">Magnesium</keyword>
<comment type="catalytic activity">
    <reaction evidence="12">
        <text>adenylyl-molybdopterin + molybdate = Mo-molybdopterin + AMP + H(+)</text>
        <dbReference type="Rhea" id="RHEA:35047"/>
        <dbReference type="ChEBI" id="CHEBI:15378"/>
        <dbReference type="ChEBI" id="CHEBI:36264"/>
        <dbReference type="ChEBI" id="CHEBI:62727"/>
        <dbReference type="ChEBI" id="CHEBI:71302"/>
        <dbReference type="ChEBI" id="CHEBI:456215"/>
        <dbReference type="EC" id="2.10.1.1"/>
    </reaction>
</comment>
<organism evidence="15 16">
    <name type="scientific">Thermacetogenium phaeum (strain ATCC BAA-254 / DSM 26808 / PB)</name>
    <dbReference type="NCBI Taxonomy" id="1089553"/>
    <lineage>
        <taxon>Bacteria</taxon>
        <taxon>Bacillati</taxon>
        <taxon>Bacillota</taxon>
        <taxon>Clostridia</taxon>
        <taxon>Thermoanaerobacterales</taxon>
        <taxon>Thermoanaerobacteraceae</taxon>
        <taxon>Thermacetogenium</taxon>
    </lineage>
</organism>
<evidence type="ECO:0000313" key="16">
    <source>
        <dbReference type="Proteomes" id="UP000000467"/>
    </source>
</evidence>
<evidence type="ECO:0000256" key="10">
    <source>
        <dbReference type="ARBA" id="ARBA00022842"/>
    </source>
</evidence>
<dbReference type="Pfam" id="PF03453">
    <property type="entry name" value="MoeA_N"/>
    <property type="match status" value="1"/>
</dbReference>
<dbReference type="SUPFAM" id="SSF63882">
    <property type="entry name" value="MoeA N-terminal region -like"/>
    <property type="match status" value="1"/>
</dbReference>
<dbReference type="EMBL" id="CP003732">
    <property type="protein sequence ID" value="AFV10399.1"/>
    <property type="molecule type" value="Genomic_DNA"/>
</dbReference>
<comment type="similarity">
    <text evidence="4 13">Belongs to the MoeA family.</text>
</comment>
<dbReference type="CDD" id="cd00887">
    <property type="entry name" value="MoeA"/>
    <property type="match status" value="1"/>
</dbReference>
<evidence type="ECO:0000256" key="12">
    <source>
        <dbReference type="ARBA" id="ARBA00047317"/>
    </source>
</evidence>
<keyword evidence="8 13" id="KW-0808">Transferase</keyword>
<dbReference type="Gene3D" id="3.40.980.10">
    <property type="entry name" value="MoaB/Mog-like domain"/>
    <property type="match status" value="1"/>
</dbReference>
<dbReference type="GO" id="GO:0005829">
    <property type="term" value="C:cytosol"/>
    <property type="evidence" value="ECO:0007669"/>
    <property type="project" value="TreeGrafter"/>
</dbReference>
<dbReference type="NCBIfam" id="NF045515">
    <property type="entry name" value="Glp_gephyrin"/>
    <property type="match status" value="1"/>
</dbReference>
<keyword evidence="11 13" id="KW-0501">Molybdenum cofactor biosynthesis</keyword>
<dbReference type="Gene3D" id="3.90.105.10">
    <property type="entry name" value="Molybdopterin biosynthesis moea protein, domain 2"/>
    <property type="match status" value="1"/>
</dbReference>
<dbReference type="InterPro" id="IPR036135">
    <property type="entry name" value="MoeA_linker/N_sf"/>
</dbReference>
<dbReference type="InterPro" id="IPR005110">
    <property type="entry name" value="MoeA_linker/N"/>
</dbReference>
<comment type="cofactor">
    <cofactor evidence="1 13">
        <name>Mg(2+)</name>
        <dbReference type="ChEBI" id="CHEBI:18420"/>
    </cofactor>
</comment>
<dbReference type="STRING" id="1089553.Tph_c01510"/>
<dbReference type="PANTHER" id="PTHR10192:SF5">
    <property type="entry name" value="GEPHYRIN"/>
    <property type="match status" value="1"/>
</dbReference>
<dbReference type="PANTHER" id="PTHR10192">
    <property type="entry name" value="MOLYBDOPTERIN BIOSYNTHESIS PROTEIN"/>
    <property type="match status" value="1"/>
</dbReference>
<dbReference type="InterPro" id="IPR001453">
    <property type="entry name" value="MoaB/Mog_dom"/>
</dbReference>
<dbReference type="HOGENOM" id="CLU_010186_7_1_9"/>
<sequence>MRLNVSLEEAQEIVLGMLRPIEREAILHLPDSLGRVLSRDIKAPFNVPAFDKSPLDGYAVRAEDTKMAASDNPVILHVIEEVPAGSVPTKRVEPGSAIRIMTGAPIPEGADVVVRFEDVEEAADTIKVSQPLASGANIIPAGDDVAEGEVVASTGTRLNAPLIGMLASLGISSVPVYQRVRVAIINTGNELLDPSEKWLPGKIYNSNRYLLEARCKELGAEPVYLDSVPDEETAVAESLQGALEVADLVITTGGASVGQYDVVKNAINAVGAEILFWKIALKPGMPTAVARKDGKVIFSLSGNPAAAMITFDLLAVPALKKLSGMKEVLPPTITGILVNAFQKRSPQRRMLRAKWKKQNGSDLIELTGKQSNDVLKSLVECNILIDVPAGTPSLAVGQHVSAYVVGNLTDSLVGELKC</sequence>
<evidence type="ECO:0000256" key="6">
    <source>
        <dbReference type="ARBA" id="ARBA00021108"/>
    </source>
</evidence>
<evidence type="ECO:0000256" key="7">
    <source>
        <dbReference type="ARBA" id="ARBA00022505"/>
    </source>
</evidence>
<proteinExistence type="inferred from homology"/>
<evidence type="ECO:0000256" key="2">
    <source>
        <dbReference type="ARBA" id="ARBA00002901"/>
    </source>
</evidence>
<dbReference type="UniPathway" id="UPA00344"/>
<dbReference type="GO" id="GO:0061599">
    <property type="term" value="F:molybdopterin molybdotransferase activity"/>
    <property type="evidence" value="ECO:0007669"/>
    <property type="project" value="UniProtKB-UniRule"/>
</dbReference>
<dbReference type="Proteomes" id="UP000000467">
    <property type="component" value="Chromosome"/>
</dbReference>
<comment type="function">
    <text evidence="2 13">Catalyzes the insertion of molybdate into adenylated molybdopterin with the concomitant release of AMP.</text>
</comment>
<dbReference type="Gene3D" id="2.170.190.11">
    <property type="entry name" value="Molybdopterin biosynthesis moea protein, domain 3"/>
    <property type="match status" value="1"/>
</dbReference>
<dbReference type="InterPro" id="IPR005111">
    <property type="entry name" value="MoeA_C_domain_IV"/>
</dbReference>
<evidence type="ECO:0000256" key="5">
    <source>
        <dbReference type="ARBA" id="ARBA00013269"/>
    </source>
</evidence>
<dbReference type="OrthoDB" id="9804758at2"/>
<dbReference type="Pfam" id="PF00994">
    <property type="entry name" value="MoCF_biosynth"/>
    <property type="match status" value="1"/>
</dbReference>
<dbReference type="NCBIfam" id="TIGR00177">
    <property type="entry name" value="molyb_syn"/>
    <property type="match status" value="1"/>
</dbReference>
<reference evidence="15 16" key="1">
    <citation type="journal article" date="2012" name="BMC Genomics">
        <title>Genome-guided analysis of physiological and morphological traits of the fermentative acetate oxidizer Thermacetogenium phaeum.</title>
        <authorList>
            <person name="Oehler D."/>
            <person name="Poehlein A."/>
            <person name="Leimbach A."/>
            <person name="Muller N."/>
            <person name="Daniel R."/>
            <person name="Gottschalk G."/>
            <person name="Schink B."/>
        </authorList>
    </citation>
    <scope>NUCLEOTIDE SEQUENCE [LARGE SCALE GENOMIC DNA]</scope>
    <source>
        <strain evidence="16">ATCC BAA-254 / DSM 26808 / PB</strain>
    </source>
</reference>
<evidence type="ECO:0000256" key="9">
    <source>
        <dbReference type="ARBA" id="ARBA00022723"/>
    </source>
</evidence>
<evidence type="ECO:0000256" key="4">
    <source>
        <dbReference type="ARBA" id="ARBA00010763"/>
    </source>
</evidence>
<dbReference type="GO" id="GO:0006777">
    <property type="term" value="P:Mo-molybdopterin cofactor biosynthetic process"/>
    <property type="evidence" value="ECO:0007669"/>
    <property type="project" value="UniProtKB-UniRule"/>
</dbReference>
<evidence type="ECO:0000313" key="15">
    <source>
        <dbReference type="EMBL" id="AFV10399.1"/>
    </source>
</evidence>
<dbReference type="EC" id="2.10.1.1" evidence="5 13"/>
<evidence type="ECO:0000256" key="1">
    <source>
        <dbReference type="ARBA" id="ARBA00001946"/>
    </source>
</evidence>
<protein>
    <recommendedName>
        <fullName evidence="6 13">Molybdopterin molybdenumtransferase</fullName>
        <ecNumber evidence="5 13">2.10.1.1</ecNumber>
    </recommendedName>
</protein>
<dbReference type="FunFam" id="3.40.980.10:FF:000004">
    <property type="entry name" value="Molybdopterin molybdenumtransferase"/>
    <property type="match status" value="1"/>
</dbReference>
<dbReference type="SUPFAM" id="SSF63867">
    <property type="entry name" value="MoeA C-terminal domain-like"/>
    <property type="match status" value="1"/>
</dbReference>
<accession>K4LQM6</accession>
<keyword evidence="16" id="KW-1185">Reference proteome</keyword>
<dbReference type="InterPro" id="IPR036688">
    <property type="entry name" value="MoeA_C_domain_IV_sf"/>
</dbReference>
<comment type="pathway">
    <text evidence="3 13">Cofactor biosynthesis; molybdopterin biosynthesis.</text>
</comment>
<dbReference type="KEGG" id="tpz:Tph_c01510"/>
<dbReference type="InterPro" id="IPR038987">
    <property type="entry name" value="MoeA-like"/>
</dbReference>
<name>K4LQM6_THEPS</name>
<gene>
    <name evidence="15" type="primary">moeA1</name>
    <name evidence="15" type="ordered locus">Tph_c01510</name>
</gene>
<evidence type="ECO:0000256" key="3">
    <source>
        <dbReference type="ARBA" id="ARBA00005046"/>
    </source>
</evidence>
<evidence type="ECO:0000259" key="14">
    <source>
        <dbReference type="SMART" id="SM00852"/>
    </source>
</evidence>
<keyword evidence="7 13" id="KW-0500">Molybdenum</keyword>
<dbReference type="SUPFAM" id="SSF53218">
    <property type="entry name" value="Molybdenum cofactor biosynthesis proteins"/>
    <property type="match status" value="1"/>
</dbReference>
<feature type="domain" description="MoaB/Mog" evidence="14">
    <location>
        <begin position="183"/>
        <end position="321"/>
    </location>
</feature>
<evidence type="ECO:0000256" key="13">
    <source>
        <dbReference type="RuleBase" id="RU365090"/>
    </source>
</evidence>
<dbReference type="InterPro" id="IPR036425">
    <property type="entry name" value="MoaB/Mog-like_dom_sf"/>
</dbReference>
<evidence type="ECO:0000256" key="11">
    <source>
        <dbReference type="ARBA" id="ARBA00023150"/>
    </source>
</evidence>
<dbReference type="Pfam" id="PF03454">
    <property type="entry name" value="MoeA_C"/>
    <property type="match status" value="1"/>
</dbReference>